<dbReference type="GO" id="GO:0004672">
    <property type="term" value="F:protein kinase activity"/>
    <property type="evidence" value="ECO:0007669"/>
    <property type="project" value="UniProtKB-ARBA"/>
</dbReference>
<dbReference type="Proteomes" id="UP000199074">
    <property type="component" value="Unassembled WGS sequence"/>
</dbReference>
<reference evidence="3 4" key="1">
    <citation type="submission" date="2016-10" db="EMBL/GenBank/DDBJ databases">
        <authorList>
            <person name="de Groot N.N."/>
        </authorList>
    </citation>
    <scope>NUCLEOTIDE SEQUENCE [LARGE SCALE GENOMIC DNA]</scope>
    <source>
        <strain evidence="3 4">IPL20</strain>
    </source>
</reference>
<evidence type="ECO:0000313" key="3">
    <source>
        <dbReference type="EMBL" id="SFV30648.1"/>
    </source>
</evidence>
<keyword evidence="1" id="KW-0902">Two-component regulatory system</keyword>
<feature type="domain" description="HPt" evidence="2">
    <location>
        <begin position="42"/>
        <end position="120"/>
    </location>
</feature>
<dbReference type="OrthoDB" id="8454588at2"/>
<evidence type="ECO:0000256" key="1">
    <source>
        <dbReference type="ARBA" id="ARBA00023012"/>
    </source>
</evidence>
<protein>
    <submittedName>
        <fullName evidence="3">Hpt domain-containing protein</fullName>
    </submittedName>
</protein>
<dbReference type="InterPro" id="IPR036641">
    <property type="entry name" value="HPT_dom_sf"/>
</dbReference>
<gene>
    <name evidence="3" type="ORF">SAMN05216456_1085</name>
</gene>
<name>A0A1I7N7L5_9HYPH</name>
<dbReference type="Pfam" id="PF01627">
    <property type="entry name" value="Hpt"/>
    <property type="match status" value="1"/>
</dbReference>
<dbReference type="STRING" id="429728.SAMN05216456_1085"/>
<keyword evidence="4" id="KW-1185">Reference proteome</keyword>
<evidence type="ECO:0000313" key="4">
    <source>
        <dbReference type="Proteomes" id="UP000199074"/>
    </source>
</evidence>
<accession>A0A1I7N7L5</accession>
<dbReference type="SUPFAM" id="SSF47226">
    <property type="entry name" value="Histidine-containing phosphotransfer domain, HPT domain"/>
    <property type="match status" value="1"/>
</dbReference>
<dbReference type="InterPro" id="IPR008207">
    <property type="entry name" value="Sig_transdc_His_kin_Hpt_dom"/>
</dbReference>
<sequence>MASGSVAVQVDTALGDYSPATRPVDLVHLAKQCLGDHALECEMLRLFDATLGDYHARLRLAASFDDIALILHSIKGAAGGVGASGLAETTKSMEREIRSGRPLTQERIDDLGLVIEDVRAFIDRVLATEEA</sequence>
<organism evidence="3 4">
    <name type="scientific">Devosia crocina</name>
    <dbReference type="NCBI Taxonomy" id="429728"/>
    <lineage>
        <taxon>Bacteria</taxon>
        <taxon>Pseudomonadati</taxon>
        <taxon>Pseudomonadota</taxon>
        <taxon>Alphaproteobacteria</taxon>
        <taxon>Hyphomicrobiales</taxon>
        <taxon>Devosiaceae</taxon>
        <taxon>Devosia</taxon>
    </lineage>
</organism>
<dbReference type="AlphaFoldDB" id="A0A1I7N7L5"/>
<dbReference type="EMBL" id="FPCK01000001">
    <property type="protein sequence ID" value="SFV30648.1"/>
    <property type="molecule type" value="Genomic_DNA"/>
</dbReference>
<dbReference type="Gene3D" id="1.20.120.160">
    <property type="entry name" value="HPT domain"/>
    <property type="match status" value="1"/>
</dbReference>
<dbReference type="RefSeq" id="WP_092421879.1">
    <property type="nucleotide sequence ID" value="NZ_FPCK01000001.1"/>
</dbReference>
<evidence type="ECO:0000259" key="2">
    <source>
        <dbReference type="Pfam" id="PF01627"/>
    </source>
</evidence>
<dbReference type="GO" id="GO:0000160">
    <property type="term" value="P:phosphorelay signal transduction system"/>
    <property type="evidence" value="ECO:0007669"/>
    <property type="project" value="UniProtKB-KW"/>
</dbReference>
<proteinExistence type="predicted"/>